<feature type="region of interest" description="Disordered" evidence="1">
    <location>
        <begin position="249"/>
        <end position="300"/>
    </location>
</feature>
<proteinExistence type="predicted"/>
<accession>A0A7X5XB42</accession>
<dbReference type="EMBL" id="JAALLH010000002">
    <property type="protein sequence ID" value="NIY69797.1"/>
    <property type="molecule type" value="Genomic_DNA"/>
</dbReference>
<evidence type="ECO:0000313" key="4">
    <source>
        <dbReference type="Proteomes" id="UP000536624"/>
    </source>
</evidence>
<protein>
    <submittedName>
        <fullName evidence="3">Uncharacterized protein</fullName>
    </submittedName>
</protein>
<gene>
    <name evidence="3" type="ORF">SMALB_7926</name>
</gene>
<feature type="compositionally biased region" description="Low complexity" evidence="1">
    <location>
        <begin position="256"/>
        <end position="270"/>
    </location>
</feature>
<comment type="caution">
    <text evidence="3">The sequence shown here is derived from an EMBL/GenBank/DDBJ whole genome shotgun (WGS) entry which is preliminary data.</text>
</comment>
<feature type="transmembrane region" description="Helical" evidence="2">
    <location>
        <begin position="220"/>
        <end position="242"/>
    </location>
</feature>
<dbReference type="AlphaFoldDB" id="A0A7X5XB42"/>
<feature type="transmembrane region" description="Helical" evidence="2">
    <location>
        <begin position="194"/>
        <end position="214"/>
    </location>
</feature>
<reference evidence="3 4" key="1">
    <citation type="submission" date="2020-02" db="EMBL/GenBank/DDBJ databases">
        <title>Streptomyces malaysiensis DSM14702 (JHCC583434, PFL_A843) Genome sequencing and assembly.</title>
        <authorList>
            <person name="Samborskyy M."/>
        </authorList>
    </citation>
    <scope>NUCLEOTIDE SEQUENCE [LARGE SCALE GENOMIC DNA]</scope>
    <source>
        <strain evidence="3 4">DSM 14702</strain>
    </source>
</reference>
<name>A0A7X5XB42_STRMQ</name>
<keyword evidence="2" id="KW-1133">Transmembrane helix</keyword>
<dbReference type="Proteomes" id="UP000536624">
    <property type="component" value="Unassembled WGS sequence"/>
</dbReference>
<keyword evidence="2" id="KW-0472">Membrane</keyword>
<keyword evidence="2" id="KW-0812">Transmembrane</keyword>
<organism evidence="3 4">
    <name type="scientific">Streptomyces malaysiensis</name>
    <dbReference type="NCBI Taxonomy" id="92644"/>
    <lineage>
        <taxon>Bacteria</taxon>
        <taxon>Bacillati</taxon>
        <taxon>Actinomycetota</taxon>
        <taxon>Actinomycetes</taxon>
        <taxon>Kitasatosporales</taxon>
        <taxon>Streptomycetaceae</taxon>
        <taxon>Streptomyces</taxon>
        <taxon>Streptomyces violaceusniger group</taxon>
    </lineage>
</organism>
<evidence type="ECO:0000313" key="3">
    <source>
        <dbReference type="EMBL" id="NIY69797.1"/>
    </source>
</evidence>
<evidence type="ECO:0000256" key="2">
    <source>
        <dbReference type="SAM" id="Phobius"/>
    </source>
</evidence>
<sequence>MPPVDQRGVHLLGVQPQFPGCLHQQRLTLLPELLGALQDGLDERPAAPLGDGLLGRLGRRVGVLVALQREVAQPDLQGVLEPVAQRAQIAQCGTAVGALQFAPDVEHGARGGVGVAHGASLPAPGPWSVPGDVPDPGPWPWPGSPYGVHDGHTGNPVAGGTMLTDTVCAALSAAGLGIAGLTAYRKRFLAATRIAAYALIPLGLAMTGVLDWVADLVFKPSVWLGFGVLGVSWALFMISRAVERRSGGTRKERRAAAAAERAGVSAGASEPALGPGRGATGAKGAGKPKVKGGTSSGTDDFSDIEAILKKHGI</sequence>
<feature type="compositionally biased region" description="Gly residues" evidence="1">
    <location>
        <begin position="275"/>
        <end position="284"/>
    </location>
</feature>
<evidence type="ECO:0000256" key="1">
    <source>
        <dbReference type="SAM" id="MobiDB-lite"/>
    </source>
</evidence>